<dbReference type="InterPro" id="IPR031974">
    <property type="entry name" value="PDCD7"/>
</dbReference>
<sequence length="311" mass="35762">MQHVELHQERLRRQRVRRKQESEENEKHIAAIESKINACRQQILDKANQERQEEEMKEEVDFILSEIRFKINRTRDYLEKLKALKQLRAARKESYQQKGLYVAPEADESFEKGMASVESLLEGQLSDYLKEETALKVMLEVEQKEQYESSKLENKQKAVLRSLFGDTENTESSKEGAADDAPRPISTLPLRHRLFGGRTSLDRSRGAPSKRHVCLLMDNCSANQTTCELDNIELKFLPLNTTARLQPLERHSRLLMNLRVSTELKVDQLGAIHMMTGAWNSVKQSVANCFRKAGFVTAEHSEACEDGDDDE</sequence>
<dbReference type="VEuPathDB" id="VectorBase:HLOH_058280"/>
<gene>
    <name evidence="2" type="ORF">HPB48_019354</name>
</gene>
<comment type="caution">
    <text evidence="2">The sequence shown here is derived from an EMBL/GenBank/DDBJ whole genome shotgun (WGS) entry which is preliminary data.</text>
</comment>
<name>A0A9J6G544_HAELO</name>
<dbReference type="Pfam" id="PF16021">
    <property type="entry name" value="PDCD7"/>
    <property type="match status" value="1"/>
</dbReference>
<organism evidence="2 3">
    <name type="scientific">Haemaphysalis longicornis</name>
    <name type="common">Bush tick</name>
    <dbReference type="NCBI Taxonomy" id="44386"/>
    <lineage>
        <taxon>Eukaryota</taxon>
        <taxon>Metazoa</taxon>
        <taxon>Ecdysozoa</taxon>
        <taxon>Arthropoda</taxon>
        <taxon>Chelicerata</taxon>
        <taxon>Arachnida</taxon>
        <taxon>Acari</taxon>
        <taxon>Parasitiformes</taxon>
        <taxon>Ixodida</taxon>
        <taxon>Ixodoidea</taxon>
        <taxon>Ixodidae</taxon>
        <taxon>Haemaphysalinae</taxon>
        <taxon>Haemaphysalis</taxon>
    </lineage>
</organism>
<proteinExistence type="predicted"/>
<evidence type="ECO:0008006" key="4">
    <source>
        <dbReference type="Google" id="ProtNLM"/>
    </source>
</evidence>
<reference evidence="2 3" key="1">
    <citation type="journal article" date="2020" name="Cell">
        <title>Large-Scale Comparative Analyses of Tick Genomes Elucidate Their Genetic Diversity and Vector Capacities.</title>
        <authorList>
            <consortium name="Tick Genome and Microbiome Consortium (TIGMIC)"/>
            <person name="Jia N."/>
            <person name="Wang J."/>
            <person name="Shi W."/>
            <person name="Du L."/>
            <person name="Sun Y."/>
            <person name="Zhan W."/>
            <person name="Jiang J.F."/>
            <person name="Wang Q."/>
            <person name="Zhang B."/>
            <person name="Ji P."/>
            <person name="Bell-Sakyi L."/>
            <person name="Cui X.M."/>
            <person name="Yuan T.T."/>
            <person name="Jiang B.G."/>
            <person name="Yang W.F."/>
            <person name="Lam T.T."/>
            <person name="Chang Q.C."/>
            <person name="Ding S.J."/>
            <person name="Wang X.J."/>
            <person name="Zhu J.G."/>
            <person name="Ruan X.D."/>
            <person name="Zhao L."/>
            <person name="Wei J.T."/>
            <person name="Ye R.Z."/>
            <person name="Que T.C."/>
            <person name="Du C.H."/>
            <person name="Zhou Y.H."/>
            <person name="Cheng J.X."/>
            <person name="Dai P.F."/>
            <person name="Guo W.B."/>
            <person name="Han X.H."/>
            <person name="Huang E.J."/>
            <person name="Li L.F."/>
            <person name="Wei W."/>
            <person name="Gao Y.C."/>
            <person name="Liu J.Z."/>
            <person name="Shao H.Z."/>
            <person name="Wang X."/>
            <person name="Wang C.C."/>
            <person name="Yang T.C."/>
            <person name="Huo Q.B."/>
            <person name="Li W."/>
            <person name="Chen H.Y."/>
            <person name="Chen S.E."/>
            <person name="Zhou L.G."/>
            <person name="Ni X.B."/>
            <person name="Tian J.H."/>
            <person name="Sheng Y."/>
            <person name="Liu T."/>
            <person name="Pan Y.S."/>
            <person name="Xia L.Y."/>
            <person name="Li J."/>
            <person name="Zhao F."/>
            <person name="Cao W.C."/>
        </authorList>
    </citation>
    <scope>NUCLEOTIDE SEQUENCE [LARGE SCALE GENOMIC DNA]</scope>
    <source>
        <strain evidence="2">HaeL-2018</strain>
    </source>
</reference>
<dbReference type="PANTHER" id="PTHR48190:SF2">
    <property type="entry name" value="PROGRAMMED CELL DEATH PROTEIN 7"/>
    <property type="match status" value="1"/>
</dbReference>
<dbReference type="Proteomes" id="UP000821853">
    <property type="component" value="Chromosome 3"/>
</dbReference>
<evidence type="ECO:0000256" key="1">
    <source>
        <dbReference type="SAM" id="MobiDB-lite"/>
    </source>
</evidence>
<dbReference type="PANTHER" id="PTHR48190">
    <property type="entry name" value="PROGRAMMED CELL DEATH PROTEIN 7"/>
    <property type="match status" value="1"/>
</dbReference>
<protein>
    <recommendedName>
        <fullName evidence="4">DDE-1 domain-containing protein</fullName>
    </recommendedName>
</protein>
<keyword evidence="3" id="KW-1185">Reference proteome</keyword>
<dbReference type="AlphaFoldDB" id="A0A9J6G544"/>
<dbReference type="EMBL" id="JABSTR010000005">
    <property type="protein sequence ID" value="KAH9370211.1"/>
    <property type="molecule type" value="Genomic_DNA"/>
</dbReference>
<accession>A0A9J6G544</accession>
<evidence type="ECO:0000313" key="3">
    <source>
        <dbReference type="Proteomes" id="UP000821853"/>
    </source>
</evidence>
<dbReference type="OrthoDB" id="6504929at2759"/>
<dbReference type="InterPro" id="IPR052831">
    <property type="entry name" value="Apoptosis_promoter"/>
</dbReference>
<feature type="region of interest" description="Disordered" evidence="1">
    <location>
        <begin position="1"/>
        <end position="27"/>
    </location>
</feature>
<dbReference type="GO" id="GO:0005689">
    <property type="term" value="C:U12-type spliceosomal complex"/>
    <property type="evidence" value="ECO:0007669"/>
    <property type="project" value="TreeGrafter"/>
</dbReference>
<evidence type="ECO:0000313" key="2">
    <source>
        <dbReference type="EMBL" id="KAH9370211.1"/>
    </source>
</evidence>
<feature type="compositionally biased region" description="Basic and acidic residues" evidence="1">
    <location>
        <begin position="1"/>
        <end position="11"/>
    </location>
</feature>